<protein>
    <submittedName>
        <fullName evidence="2">Uncharacterized protein</fullName>
    </submittedName>
</protein>
<name>A0AAD5SG30_9FUNG</name>
<reference evidence="2" key="1">
    <citation type="submission" date="2020-05" db="EMBL/GenBank/DDBJ databases">
        <title>Phylogenomic resolution of chytrid fungi.</title>
        <authorList>
            <person name="Stajich J.E."/>
            <person name="Amses K."/>
            <person name="Simmons R."/>
            <person name="Seto K."/>
            <person name="Myers J."/>
            <person name="Bonds A."/>
            <person name="Quandt C.A."/>
            <person name="Barry K."/>
            <person name="Liu P."/>
            <person name="Grigoriev I."/>
            <person name="Longcore J.E."/>
            <person name="James T.Y."/>
        </authorList>
    </citation>
    <scope>NUCLEOTIDE SEQUENCE</scope>
    <source>
        <strain evidence="2">JEL0318</strain>
    </source>
</reference>
<accession>A0AAD5SG30</accession>
<evidence type="ECO:0000256" key="1">
    <source>
        <dbReference type="SAM" id="MobiDB-lite"/>
    </source>
</evidence>
<dbReference type="AlphaFoldDB" id="A0AAD5SG30"/>
<feature type="compositionally biased region" description="Gly residues" evidence="1">
    <location>
        <begin position="117"/>
        <end position="130"/>
    </location>
</feature>
<proteinExistence type="predicted"/>
<evidence type="ECO:0000313" key="2">
    <source>
        <dbReference type="EMBL" id="KAJ3052576.1"/>
    </source>
</evidence>
<dbReference type="Proteomes" id="UP001212841">
    <property type="component" value="Unassembled WGS sequence"/>
</dbReference>
<evidence type="ECO:0000313" key="3">
    <source>
        <dbReference type="Proteomes" id="UP001212841"/>
    </source>
</evidence>
<feature type="region of interest" description="Disordered" evidence="1">
    <location>
        <begin position="222"/>
        <end position="252"/>
    </location>
</feature>
<feature type="region of interest" description="Disordered" evidence="1">
    <location>
        <begin position="1"/>
        <end position="24"/>
    </location>
</feature>
<feature type="region of interest" description="Disordered" evidence="1">
    <location>
        <begin position="81"/>
        <end position="135"/>
    </location>
</feature>
<comment type="caution">
    <text evidence="2">The sequence shown here is derived from an EMBL/GenBank/DDBJ whole genome shotgun (WGS) entry which is preliminary data.</text>
</comment>
<dbReference type="EMBL" id="JADGJD010000283">
    <property type="protein sequence ID" value="KAJ3052576.1"/>
    <property type="molecule type" value="Genomic_DNA"/>
</dbReference>
<sequence>MPGRPVDSTLYMTSASKKSTATRWAEDWRAAERRLDQEDAMEEQRMKDAGGVVPPRLIQTVKNVNVVNMPTIEEMVQRGLNSGAGISGQSPSYDFPGNPPPPDGGKGKGKRRNTYGNGYGGGGGNGGNGTMPGAFPDVIVPKKNAKSEDVASINPLSKELTLTDRDTIMDEVDAITTKTETKVEVKQELPQLLSNPITDVFSPAATAANQVSSLPNSILSVPPTKKFSRPNAPGKIKTGKGLPATNDFNMEG</sequence>
<feature type="compositionally biased region" description="Polar residues" evidence="1">
    <location>
        <begin position="10"/>
        <end position="19"/>
    </location>
</feature>
<gene>
    <name evidence="2" type="ORF">HK097_006045</name>
</gene>
<organism evidence="2 3">
    <name type="scientific">Rhizophlyctis rosea</name>
    <dbReference type="NCBI Taxonomy" id="64517"/>
    <lineage>
        <taxon>Eukaryota</taxon>
        <taxon>Fungi</taxon>
        <taxon>Fungi incertae sedis</taxon>
        <taxon>Chytridiomycota</taxon>
        <taxon>Chytridiomycota incertae sedis</taxon>
        <taxon>Chytridiomycetes</taxon>
        <taxon>Rhizophlyctidales</taxon>
        <taxon>Rhizophlyctidaceae</taxon>
        <taxon>Rhizophlyctis</taxon>
    </lineage>
</organism>
<keyword evidence="3" id="KW-1185">Reference proteome</keyword>